<feature type="region of interest" description="Disordered" evidence="3">
    <location>
        <begin position="1204"/>
        <end position="1257"/>
    </location>
</feature>
<feature type="region of interest" description="Disordered" evidence="3">
    <location>
        <begin position="671"/>
        <end position="751"/>
    </location>
</feature>
<feature type="domain" description="C2" evidence="4">
    <location>
        <begin position="1330"/>
        <end position="1483"/>
    </location>
</feature>
<feature type="region of interest" description="Disordered" evidence="3">
    <location>
        <begin position="383"/>
        <end position="429"/>
    </location>
</feature>
<feature type="region of interest" description="Disordered" evidence="3">
    <location>
        <begin position="1594"/>
        <end position="1617"/>
    </location>
</feature>
<dbReference type="InParanoid" id="K3WRW8"/>
<evidence type="ECO:0000256" key="3">
    <source>
        <dbReference type="SAM" id="MobiDB-lite"/>
    </source>
</evidence>
<feature type="compositionally biased region" description="Low complexity" evidence="3">
    <location>
        <begin position="397"/>
        <end position="409"/>
    </location>
</feature>
<dbReference type="Proteomes" id="UP000019132">
    <property type="component" value="Unassembled WGS sequence"/>
</dbReference>
<dbReference type="InterPro" id="IPR000008">
    <property type="entry name" value="C2_dom"/>
</dbReference>
<dbReference type="Pfam" id="PF00168">
    <property type="entry name" value="C2"/>
    <property type="match status" value="1"/>
</dbReference>
<dbReference type="OMA" id="WSSATEQ"/>
<evidence type="ECO:0000259" key="4">
    <source>
        <dbReference type="PROSITE" id="PS50004"/>
    </source>
</evidence>
<feature type="compositionally biased region" description="Polar residues" evidence="3">
    <location>
        <begin position="1115"/>
        <end position="1129"/>
    </location>
</feature>
<sequence length="1918" mass="215177">MEDDEYPSHQRSAFYDEYDDDEEELMVDPPPPSIIIPKAREPLPRGRSSGGRDDSTSSCCSSLSPPTTASGNGTPSQTSRDPGSMSELRNDREIITMVCTSNKSPEDVDSLDLSTATKRTRKSMKSLRALSDFVNLTQLNVSNNVIASVDGIDAFTYLEVLSMSRNHLKRIGSPLFTLTSLRHLDLSGNFIAHIPKAIVRLELLETLNLSGNNLSVLKEVDPLGKLMNLHECNFIANPFGKLPTYKDYVICKLPSLKKLDESAITALVRDKSRRRFSEEMFSKDTHLREAGMAHEQEQNKLREVRSALEAENLRLKGELQVKSKLLQNKSKEWSNATGQLLQLQQEIAMLNLDRRGSTPSTSMYADDEQRARALFPSSRFSVPSSLHRLDEDDPQRTSASFTSAPASSPNRSESSVRTAHRGERDSKHVPTLAQDENELEFHLRQPIPSVSPMKRSVGNVNIVSPHSRFQENSRYALSRSMITFDTDEGLFSRSPPNIENQSQRRGNYQSCSKQLIDSSCSPPEFENWSQHRDNYQSCSKQVVDSACSPLRSRVHTPEKQSHVTQTGQEKVVVAQPQKQEQYLSAAVQPNPLGVSPVPGRSKIFDHLRRAFSSISSPELYDEVPSMSSEVHLAEDDSIRNDMSINRSIRFPTFEDDLACPAYEQDSYEDTYKAQLRSQKRPSHFHRQEVSRPAGSPGRLLALSSPSPSPRSKSQRFWQRQQEEFRQQTLGNSPRGAKSPLKCVSSTSMTDGSVDRDMLARQIQALQSCKQSLVAEIASEEQLLHVLKEEAAAYASQMDQLHLSIQACLREAESVESSYDGSHMSPQSPQSLPSKMLRDEEACRAKLEFFRQKLRFAEDKEKEIEMTMVRTTKRVLQSDLQNAPFDKEIFALTHKLQQVIVQKEEIHLEMSRLMALVRDQQRQPSQPGTANPVEHQPNRSHQMRYNYSTPTVEEMLKAEEQQEQLSAEHRQTVTVARKRMDELRKRHHDVLDRICVKEDLIASFVDELKDVEKELALINAFSPSASPRLRRQRSVGLDFHSVGAASPSYATMDPIELEVTEALRSFRQSPRKCGDSNTEINADDITPGDSTVVTPSPNRPSNTASQEQKSIDAAVVSSNGDSVTTSSDAVNPTGFPSELKLKELLTAAMMDEIKKDIFERLSSQLMGVTSQATRGERGALQDQKELHDAIAAALETQMKLAMESFHKQRQDEEKKAKQDREKDASSPPKRTRNHAASINTTSRPNKNSDHQPHGAFALDGARDDDISCDQLDDFVPVNATYAMKYRFVKYRSSSSSLSPPSPNGGKLSVRAVGAHRILKACERLEQAEHDCKIDAVTSMEVDPMGVKKSSLKVLLMGARDLPTSHLRTKNLDPYVSLEIVYPEYIVASSKQSSNGRGRDMGPSLSYAADESCHSSYPPFRSRTKKKSMYPVWDEEFEFTPVLSLKGYLHVRILNDRKLSREQLVGEVRIPLRTLLHQKKTVDWFALCIAVPSASSSCTESSGMRKSTTILRSSGGSIRLQLQLTYSRLEKYKRAVDDLVTKYFHEHNQLPPFIEPVNHVIGRRIAHNQEQHEESDTLSHNRFVSREDADALRELQRQRQQQYDNDDGVPEVESPAKDPDLAAIPTFESWQAAQAEAAQQARLRESNPENGNYCHGYASTGGSPQRTSADILIASHIYDSASLVSHGGSGSFVPRLSAERSRLLWETPPPPQETVNLEQKQQTHHPDAHRAHESARGTASVNMLRHSFLTNQGHTRTNPPATVKVASTSTTSAVRTKGGQKTYHQSQTLNPLTRRKTTGAASERPECFDDYSPYHPDFKFIDSLDLGNMDHFVKKRKVTDLYSWQSSMRGGAAVSSGMVPYSAADTLDFNRKTDLRIFKSPGFSRRQPSTGFPERYIGLDNQTCERLKRMFGRMDGGTTG</sequence>
<feature type="compositionally biased region" description="Basic and acidic residues" evidence="3">
    <location>
        <begin position="38"/>
        <end position="55"/>
    </location>
</feature>
<evidence type="ECO:0000313" key="5">
    <source>
        <dbReference type="EnsemblProtists" id="PYU1_T007712"/>
    </source>
</evidence>
<organism evidence="5 6">
    <name type="scientific">Globisporangium ultimum (strain ATCC 200006 / CBS 805.95 / DAOM BR144)</name>
    <name type="common">Pythium ultimum</name>
    <dbReference type="NCBI Taxonomy" id="431595"/>
    <lineage>
        <taxon>Eukaryota</taxon>
        <taxon>Sar</taxon>
        <taxon>Stramenopiles</taxon>
        <taxon>Oomycota</taxon>
        <taxon>Peronosporomycetes</taxon>
        <taxon>Pythiales</taxon>
        <taxon>Pythiaceae</taxon>
        <taxon>Globisporangium</taxon>
    </lineage>
</organism>
<protein>
    <recommendedName>
        <fullName evidence="4">C2 domain-containing protein</fullName>
    </recommendedName>
</protein>
<dbReference type="Gene3D" id="3.80.10.10">
    <property type="entry name" value="Ribonuclease Inhibitor"/>
    <property type="match status" value="1"/>
</dbReference>
<dbReference type="InterPro" id="IPR035892">
    <property type="entry name" value="C2_domain_sf"/>
</dbReference>
<dbReference type="EnsemblProtists" id="PYU1_T007712">
    <property type="protein sequence ID" value="PYU1_T007712"/>
    <property type="gene ID" value="PYU1_G007696"/>
</dbReference>
<dbReference type="InterPro" id="IPR001611">
    <property type="entry name" value="Leu-rich_rpt"/>
</dbReference>
<feature type="compositionally biased region" description="Polar residues" evidence="3">
    <location>
        <begin position="1233"/>
        <end position="1244"/>
    </location>
</feature>
<dbReference type="PANTHER" id="PTHR46759">
    <property type="entry name" value="LEUCINE-RICH REPEAT-CONTAINING PROTEIN 72"/>
    <property type="match status" value="1"/>
</dbReference>
<feature type="region of interest" description="Disordered" evidence="3">
    <location>
        <begin position="1066"/>
        <end position="1134"/>
    </location>
</feature>
<feature type="compositionally biased region" description="Polar residues" evidence="3">
    <location>
        <begin position="69"/>
        <end position="81"/>
    </location>
</feature>
<proteinExistence type="predicted"/>
<feature type="compositionally biased region" description="Low complexity" evidence="3">
    <location>
        <begin position="1759"/>
        <end position="1775"/>
    </location>
</feature>
<feature type="compositionally biased region" description="Acidic residues" evidence="3">
    <location>
        <begin position="16"/>
        <end position="26"/>
    </location>
</feature>
<accession>K3WRW8</accession>
<evidence type="ECO:0000256" key="2">
    <source>
        <dbReference type="ARBA" id="ARBA00022737"/>
    </source>
</evidence>
<name>K3WRW8_GLOUD</name>
<evidence type="ECO:0000256" key="1">
    <source>
        <dbReference type="ARBA" id="ARBA00022614"/>
    </source>
</evidence>
<feature type="region of interest" description="Disordered" evidence="3">
    <location>
        <begin position="1"/>
        <end position="89"/>
    </location>
</feature>
<dbReference type="PROSITE" id="PS50004">
    <property type="entry name" value="C2"/>
    <property type="match status" value="1"/>
</dbReference>
<reference evidence="6" key="2">
    <citation type="submission" date="2010-04" db="EMBL/GenBank/DDBJ databases">
        <authorList>
            <person name="Buell R."/>
            <person name="Hamilton J."/>
            <person name="Hostetler J."/>
        </authorList>
    </citation>
    <scope>NUCLEOTIDE SEQUENCE [LARGE SCALE GENOMIC DNA]</scope>
    <source>
        <strain evidence="6">DAOM:BR144</strain>
    </source>
</reference>
<dbReference type="CDD" id="cd00030">
    <property type="entry name" value="C2"/>
    <property type="match status" value="1"/>
</dbReference>
<dbReference type="Pfam" id="PF13855">
    <property type="entry name" value="LRR_8"/>
    <property type="match status" value="1"/>
</dbReference>
<dbReference type="SMART" id="SM00239">
    <property type="entry name" value="C2"/>
    <property type="match status" value="1"/>
</dbReference>
<dbReference type="PANTHER" id="PTHR46759:SF1">
    <property type="entry name" value="LEUCINE-RICH REPEAT-CONTAINING PROTEIN 72"/>
    <property type="match status" value="1"/>
</dbReference>
<dbReference type="EMBL" id="GL376585">
    <property type="status" value="NOT_ANNOTATED_CDS"/>
    <property type="molecule type" value="Genomic_DNA"/>
</dbReference>
<feature type="compositionally biased region" description="Low complexity" evidence="3">
    <location>
        <begin position="693"/>
        <end position="719"/>
    </location>
</feature>
<feature type="region of interest" description="Disordered" evidence="3">
    <location>
        <begin position="1749"/>
        <end position="1783"/>
    </location>
</feature>
<dbReference type="HOGENOM" id="CLU_002520_0_0_1"/>
<dbReference type="SUPFAM" id="SSF49562">
    <property type="entry name" value="C2 domain (Calcium/lipid-binding domain, CaLB)"/>
    <property type="match status" value="1"/>
</dbReference>
<dbReference type="eggNOG" id="KOG0531">
    <property type="taxonomic scope" value="Eukaryota"/>
</dbReference>
<dbReference type="Gene3D" id="2.60.40.150">
    <property type="entry name" value="C2 domain"/>
    <property type="match status" value="1"/>
</dbReference>
<keyword evidence="2" id="KW-0677">Repeat</keyword>
<dbReference type="InterPro" id="IPR032675">
    <property type="entry name" value="LRR_dom_sf"/>
</dbReference>
<dbReference type="SUPFAM" id="SSF52075">
    <property type="entry name" value="Outer arm dynein light chain 1"/>
    <property type="match status" value="1"/>
</dbReference>
<keyword evidence="6" id="KW-1185">Reference proteome</keyword>
<feature type="compositionally biased region" description="Low complexity" evidence="3">
    <location>
        <begin position="56"/>
        <end position="68"/>
    </location>
</feature>
<dbReference type="PROSITE" id="PS51450">
    <property type="entry name" value="LRR"/>
    <property type="match status" value="3"/>
</dbReference>
<evidence type="ECO:0000313" key="6">
    <source>
        <dbReference type="Proteomes" id="UP000019132"/>
    </source>
</evidence>
<feature type="region of interest" description="Disordered" evidence="3">
    <location>
        <begin position="1705"/>
        <end position="1730"/>
    </location>
</feature>
<feature type="compositionally biased region" description="Basic and acidic residues" evidence="3">
    <location>
        <begin position="1204"/>
        <end position="1223"/>
    </location>
</feature>
<keyword evidence="1" id="KW-0433">Leucine-rich repeat</keyword>
<feature type="compositionally biased region" description="Polar residues" evidence="3">
    <location>
        <begin position="1087"/>
        <end position="1107"/>
    </location>
</feature>
<dbReference type="STRING" id="431595.K3WRW8"/>
<feature type="compositionally biased region" description="Polar residues" evidence="3">
    <location>
        <begin position="1749"/>
        <end position="1758"/>
    </location>
</feature>
<feature type="region of interest" description="Disordered" evidence="3">
    <location>
        <begin position="918"/>
        <end position="939"/>
    </location>
</feature>
<reference evidence="6" key="1">
    <citation type="journal article" date="2010" name="Genome Biol.">
        <title>Genome sequence of the necrotrophic plant pathogen Pythium ultimum reveals original pathogenicity mechanisms and effector repertoire.</title>
        <authorList>
            <person name="Levesque C.A."/>
            <person name="Brouwer H."/>
            <person name="Cano L."/>
            <person name="Hamilton J.P."/>
            <person name="Holt C."/>
            <person name="Huitema E."/>
            <person name="Raffaele S."/>
            <person name="Robideau G.P."/>
            <person name="Thines M."/>
            <person name="Win J."/>
            <person name="Zerillo M.M."/>
            <person name="Beakes G.W."/>
            <person name="Boore J.L."/>
            <person name="Busam D."/>
            <person name="Dumas B."/>
            <person name="Ferriera S."/>
            <person name="Fuerstenberg S.I."/>
            <person name="Gachon C.M."/>
            <person name="Gaulin E."/>
            <person name="Govers F."/>
            <person name="Grenville-Briggs L."/>
            <person name="Horner N."/>
            <person name="Hostetler J."/>
            <person name="Jiang R.H."/>
            <person name="Johnson J."/>
            <person name="Krajaejun T."/>
            <person name="Lin H."/>
            <person name="Meijer H.J."/>
            <person name="Moore B."/>
            <person name="Morris P."/>
            <person name="Phuntmart V."/>
            <person name="Puiu D."/>
            <person name="Shetty J."/>
            <person name="Stajich J.E."/>
            <person name="Tripathy S."/>
            <person name="Wawra S."/>
            <person name="van West P."/>
            <person name="Whitty B.R."/>
            <person name="Coutinho P.M."/>
            <person name="Henrissat B."/>
            <person name="Martin F."/>
            <person name="Thomas P.D."/>
            <person name="Tyler B.M."/>
            <person name="De Vries R.P."/>
            <person name="Kamoun S."/>
            <person name="Yandell M."/>
            <person name="Tisserat N."/>
            <person name="Buell C.R."/>
        </authorList>
    </citation>
    <scope>NUCLEOTIDE SEQUENCE</scope>
    <source>
        <strain evidence="6">DAOM:BR144</strain>
    </source>
</reference>
<reference evidence="5" key="3">
    <citation type="submission" date="2015-02" db="UniProtKB">
        <authorList>
            <consortium name="EnsemblProtists"/>
        </authorList>
    </citation>
    <scope>IDENTIFICATION</scope>
    <source>
        <strain evidence="5">DAOM BR144</strain>
    </source>
</reference>
<dbReference type="SMART" id="SM00369">
    <property type="entry name" value="LRR_TYP"/>
    <property type="match status" value="3"/>
</dbReference>
<dbReference type="InterPro" id="IPR042655">
    <property type="entry name" value="LRC72"/>
</dbReference>
<dbReference type="VEuPathDB" id="FungiDB:PYU1_G007696"/>
<dbReference type="InterPro" id="IPR003591">
    <property type="entry name" value="Leu-rich_rpt_typical-subtyp"/>
</dbReference>